<proteinExistence type="predicted"/>
<name>A0A5C6CKW1_9BACT</name>
<accession>A0A5C6CKW1</accession>
<protein>
    <submittedName>
        <fullName evidence="2">Lactate utilization protein A</fullName>
    </submittedName>
</protein>
<dbReference type="GO" id="GO:0005829">
    <property type="term" value="C:cytosol"/>
    <property type="evidence" value="ECO:0007669"/>
    <property type="project" value="TreeGrafter"/>
</dbReference>
<dbReference type="EMBL" id="SJPT01000003">
    <property type="protein sequence ID" value="TWU24197.1"/>
    <property type="molecule type" value="Genomic_DNA"/>
</dbReference>
<dbReference type="AlphaFoldDB" id="A0A5C6CKW1"/>
<dbReference type="PANTHER" id="PTHR30296">
    <property type="entry name" value="UNCHARACTERIZED PROTEIN YKGE"/>
    <property type="match status" value="1"/>
</dbReference>
<evidence type="ECO:0000313" key="2">
    <source>
        <dbReference type="EMBL" id="TWU24197.1"/>
    </source>
</evidence>
<dbReference type="Pfam" id="PF02754">
    <property type="entry name" value="CCG"/>
    <property type="match status" value="2"/>
</dbReference>
<feature type="domain" description="Cysteine-rich" evidence="1">
    <location>
        <begin position="9"/>
        <end position="89"/>
    </location>
</feature>
<feature type="domain" description="Cysteine-rich" evidence="1">
    <location>
        <begin position="135"/>
        <end position="230"/>
    </location>
</feature>
<comment type="caution">
    <text evidence="2">The sequence shown here is derived from an EMBL/GenBank/DDBJ whole genome shotgun (WGS) entry which is preliminary data.</text>
</comment>
<reference evidence="2 3" key="1">
    <citation type="submission" date="2019-02" db="EMBL/GenBank/DDBJ databases">
        <title>Deep-cultivation of Planctomycetes and their phenomic and genomic characterization uncovers novel biology.</title>
        <authorList>
            <person name="Wiegand S."/>
            <person name="Jogler M."/>
            <person name="Boedeker C."/>
            <person name="Pinto D."/>
            <person name="Vollmers J."/>
            <person name="Rivas-Marin E."/>
            <person name="Kohn T."/>
            <person name="Peeters S.H."/>
            <person name="Heuer A."/>
            <person name="Rast P."/>
            <person name="Oberbeckmann S."/>
            <person name="Bunk B."/>
            <person name="Jeske O."/>
            <person name="Meyerdierks A."/>
            <person name="Storesund J.E."/>
            <person name="Kallscheuer N."/>
            <person name="Luecker S."/>
            <person name="Lage O.M."/>
            <person name="Pohl T."/>
            <person name="Merkel B.J."/>
            <person name="Hornburger P."/>
            <person name="Mueller R.-W."/>
            <person name="Bruemmer F."/>
            <person name="Labrenz M."/>
            <person name="Spormann A.M."/>
            <person name="Op Den Camp H."/>
            <person name="Overmann J."/>
            <person name="Amann R."/>
            <person name="Jetten M.S.M."/>
            <person name="Mascher T."/>
            <person name="Medema M.H."/>
            <person name="Devos D.P."/>
            <person name="Kaster A.-K."/>
            <person name="Ovreas L."/>
            <person name="Rohde M."/>
            <person name="Galperin M.Y."/>
            <person name="Jogler C."/>
        </authorList>
    </citation>
    <scope>NUCLEOTIDE SEQUENCE [LARGE SCALE GENOMIC DNA]</scope>
    <source>
        <strain evidence="2 3">Pla52o</strain>
    </source>
</reference>
<dbReference type="InterPro" id="IPR004017">
    <property type="entry name" value="Cys_rich_dom"/>
</dbReference>
<dbReference type="Proteomes" id="UP000316304">
    <property type="component" value="Unassembled WGS sequence"/>
</dbReference>
<evidence type="ECO:0000259" key="1">
    <source>
        <dbReference type="Pfam" id="PF02754"/>
    </source>
</evidence>
<gene>
    <name evidence="2" type="primary">lutA_2</name>
    <name evidence="2" type="ORF">Pla52o_21230</name>
</gene>
<sequence length="262" mass="28914">MYVANCMSVALFIPCYLDQFYPDVAIASLELLERLGVDVVYPDGQTCCGQPMANTGCVADCAPVAHRFVELFAAYDTIVCPSGSCTAMVRHHYGDYFADDDPQFNHVKNRTFELCEFLHDELKIQSLDVQFPHKVSIHQSCHGLRELRLGASSENMTPREDKVRNVLNLVHGIQWCTPTRSDECCGFGGTFAVNEADVSAAMGRDRVADHVSSGSEVLVSADMSCLMHLQGIIRRESIPIEVMHVAQVLVGRMPKRVSPSAS</sequence>
<dbReference type="GO" id="GO:0016491">
    <property type="term" value="F:oxidoreductase activity"/>
    <property type="evidence" value="ECO:0007669"/>
    <property type="project" value="UniProtKB-ARBA"/>
</dbReference>
<evidence type="ECO:0000313" key="3">
    <source>
        <dbReference type="Proteomes" id="UP000316304"/>
    </source>
</evidence>
<keyword evidence="3" id="KW-1185">Reference proteome</keyword>
<organism evidence="2 3">
    <name type="scientific">Novipirellula galeiformis</name>
    <dbReference type="NCBI Taxonomy" id="2528004"/>
    <lineage>
        <taxon>Bacteria</taxon>
        <taxon>Pseudomonadati</taxon>
        <taxon>Planctomycetota</taxon>
        <taxon>Planctomycetia</taxon>
        <taxon>Pirellulales</taxon>
        <taxon>Pirellulaceae</taxon>
        <taxon>Novipirellula</taxon>
    </lineage>
</organism>
<dbReference type="PANTHER" id="PTHR30296:SF0">
    <property type="entry name" value="LACTATE UTILIZATION PROTEIN A"/>
    <property type="match status" value="1"/>
</dbReference>